<reference evidence="2 3" key="1">
    <citation type="journal article" date="2022" name="Syst. Appl. Microbiol.">
        <title>Rhodopirellula aestuarii sp. nov., a novel member of the genus Rhodopirellula isolated from brackish sediments collected in the Tagus River estuary, Portugal.</title>
        <authorList>
            <person name="Vitorino I.R."/>
            <person name="Klimek D."/>
            <person name="Calusinska M."/>
            <person name="Lobo-da-Cunha A."/>
            <person name="Vasconcelos V."/>
            <person name="Lage O.M."/>
        </authorList>
    </citation>
    <scope>NUCLEOTIDE SEQUENCE [LARGE SCALE GENOMIC DNA]</scope>
    <source>
        <strain evidence="2 3">ICT_H3.1</strain>
    </source>
</reference>
<evidence type="ECO:0000259" key="1">
    <source>
        <dbReference type="Pfam" id="PF24722"/>
    </source>
</evidence>
<dbReference type="EMBL" id="JAMQBK010000152">
    <property type="protein sequence ID" value="MCM2375261.1"/>
    <property type="molecule type" value="Genomic_DNA"/>
</dbReference>
<dbReference type="Proteomes" id="UP001202961">
    <property type="component" value="Unassembled WGS sequence"/>
</dbReference>
<evidence type="ECO:0000313" key="2">
    <source>
        <dbReference type="EMBL" id="MCM2375261.1"/>
    </source>
</evidence>
<protein>
    <recommendedName>
        <fullName evidence="1">DUF7674 domain-containing protein</fullName>
    </recommendedName>
</protein>
<accession>A0ABT0UEY2</accession>
<dbReference type="InterPro" id="IPR056091">
    <property type="entry name" value="DUF7674"/>
</dbReference>
<proteinExistence type="predicted"/>
<keyword evidence="3" id="KW-1185">Reference proteome</keyword>
<sequence length="141" mass="16135">MDVISRETAFGMILAAFPDFRRRIDKSERSRLMEDLGEQFLDFGETFELADAIEFAANGSDENQLSRLFDVLEKLAIFGDDYTRNASLIRLFELLQQRKAIADKLRPLMLPVTIKKWDETAAEMTKWGNNDVNRSGEVGPN</sequence>
<feature type="domain" description="DUF7674" evidence="1">
    <location>
        <begin position="13"/>
        <end position="119"/>
    </location>
</feature>
<gene>
    <name evidence="2" type="ORF">NB063_31955</name>
</gene>
<dbReference type="RefSeq" id="WP_250933890.1">
    <property type="nucleotide sequence ID" value="NZ_JAMQBK010000152.1"/>
</dbReference>
<evidence type="ECO:0000313" key="3">
    <source>
        <dbReference type="Proteomes" id="UP001202961"/>
    </source>
</evidence>
<comment type="caution">
    <text evidence="2">The sequence shown here is derived from an EMBL/GenBank/DDBJ whole genome shotgun (WGS) entry which is preliminary data.</text>
</comment>
<name>A0ABT0UEY2_9BACT</name>
<dbReference type="Pfam" id="PF24722">
    <property type="entry name" value="DUF7674"/>
    <property type="match status" value="1"/>
</dbReference>
<organism evidence="2 3">
    <name type="scientific">Aporhodopirellula aestuarii</name>
    <dbReference type="NCBI Taxonomy" id="2950107"/>
    <lineage>
        <taxon>Bacteria</taxon>
        <taxon>Pseudomonadati</taxon>
        <taxon>Planctomycetota</taxon>
        <taxon>Planctomycetia</taxon>
        <taxon>Pirellulales</taxon>
        <taxon>Pirellulaceae</taxon>
        <taxon>Aporhodopirellula</taxon>
    </lineage>
</organism>